<dbReference type="Proteomes" id="UP001189429">
    <property type="component" value="Unassembled WGS sequence"/>
</dbReference>
<feature type="region of interest" description="Disordered" evidence="1">
    <location>
        <begin position="74"/>
        <end position="111"/>
    </location>
</feature>
<feature type="compositionally biased region" description="Basic and acidic residues" evidence="1">
    <location>
        <begin position="43"/>
        <end position="52"/>
    </location>
</feature>
<comment type="caution">
    <text evidence="2">The sequence shown here is derived from an EMBL/GenBank/DDBJ whole genome shotgun (WGS) entry which is preliminary data.</text>
</comment>
<name>A0ABN9SFP6_9DINO</name>
<gene>
    <name evidence="2" type="ORF">PCOR1329_LOCUS28868</name>
</gene>
<accession>A0ABN9SFP6</accession>
<evidence type="ECO:0000313" key="3">
    <source>
        <dbReference type="Proteomes" id="UP001189429"/>
    </source>
</evidence>
<reference evidence="2" key="1">
    <citation type="submission" date="2023-10" db="EMBL/GenBank/DDBJ databases">
        <authorList>
            <person name="Chen Y."/>
            <person name="Shah S."/>
            <person name="Dougan E. K."/>
            <person name="Thang M."/>
            <person name="Chan C."/>
        </authorList>
    </citation>
    <scope>NUCLEOTIDE SEQUENCE [LARGE SCALE GENOMIC DNA]</scope>
</reference>
<evidence type="ECO:0000313" key="2">
    <source>
        <dbReference type="EMBL" id="CAK0830158.1"/>
    </source>
</evidence>
<evidence type="ECO:0000256" key="1">
    <source>
        <dbReference type="SAM" id="MobiDB-lite"/>
    </source>
</evidence>
<dbReference type="EMBL" id="CAUYUJ010010746">
    <property type="protein sequence ID" value="CAK0830158.1"/>
    <property type="molecule type" value="Genomic_DNA"/>
</dbReference>
<proteinExistence type="predicted"/>
<sequence>MQPARWGAGVDRDGALRRASGRPDEDSLDTRSADASALPRASVAERSRDSRMDMFPTGHLAAAVPVCALPQRAPRAHNARARSGFGGPRPQQRPEKRARLPRGGRQGLSWRPRIGGIRLSTRVAAWIDQGPTVPAFL</sequence>
<keyword evidence="3" id="KW-1185">Reference proteome</keyword>
<protein>
    <submittedName>
        <fullName evidence="2">Uncharacterized protein</fullName>
    </submittedName>
</protein>
<organism evidence="2 3">
    <name type="scientific">Prorocentrum cordatum</name>
    <dbReference type="NCBI Taxonomy" id="2364126"/>
    <lineage>
        <taxon>Eukaryota</taxon>
        <taxon>Sar</taxon>
        <taxon>Alveolata</taxon>
        <taxon>Dinophyceae</taxon>
        <taxon>Prorocentrales</taxon>
        <taxon>Prorocentraceae</taxon>
        <taxon>Prorocentrum</taxon>
    </lineage>
</organism>
<feature type="compositionally biased region" description="Basic and acidic residues" evidence="1">
    <location>
        <begin position="10"/>
        <end position="32"/>
    </location>
</feature>
<feature type="region of interest" description="Disordered" evidence="1">
    <location>
        <begin position="1"/>
        <end position="52"/>
    </location>
</feature>